<dbReference type="Proteomes" id="UP001583186">
    <property type="component" value="Unassembled WGS sequence"/>
</dbReference>
<proteinExistence type="predicted"/>
<reference evidence="1 2" key="1">
    <citation type="journal article" date="2024" name="IMA Fungus">
        <title>IMA Genome - F19 : A genome assembly and annotation guide to empower mycologists, including annotated draft genome sequences of Ceratocystis pirilliformis, Diaporthe australafricana, Fusarium ophioides, Paecilomyces lecythidis, and Sporothrix stenoceras.</title>
        <authorList>
            <person name="Aylward J."/>
            <person name="Wilson A.M."/>
            <person name="Visagie C.M."/>
            <person name="Spraker J."/>
            <person name="Barnes I."/>
            <person name="Buitendag C."/>
            <person name="Ceriani C."/>
            <person name="Del Mar Angel L."/>
            <person name="du Plessis D."/>
            <person name="Fuchs T."/>
            <person name="Gasser K."/>
            <person name="Kramer D."/>
            <person name="Li W."/>
            <person name="Munsamy K."/>
            <person name="Piso A."/>
            <person name="Price J.L."/>
            <person name="Sonnekus B."/>
            <person name="Thomas C."/>
            <person name="van der Nest A."/>
            <person name="van Dijk A."/>
            <person name="van Heerden A."/>
            <person name="van Vuuren N."/>
            <person name="Yilmaz N."/>
            <person name="Duong T.A."/>
            <person name="van der Merwe N.A."/>
            <person name="Wingfield M.J."/>
            <person name="Wingfield B.D."/>
        </authorList>
    </citation>
    <scope>NUCLEOTIDE SEQUENCE [LARGE SCALE GENOMIC DNA]</scope>
    <source>
        <strain evidence="1 2">CMW 5346</strain>
    </source>
</reference>
<comment type="caution">
    <text evidence="1">The sequence shown here is derived from an EMBL/GenBank/DDBJ whole genome shotgun (WGS) entry which is preliminary data.</text>
</comment>
<keyword evidence="1" id="KW-0560">Oxidoreductase</keyword>
<protein>
    <submittedName>
        <fullName evidence="1">D-amino acid oxidase</fullName>
        <ecNumber evidence="1">1.4.3.3</ecNumber>
    </submittedName>
</protein>
<name>A0ABR3Z4E5_9PEZI</name>
<dbReference type="EC" id="1.4.3.3" evidence="1"/>
<gene>
    <name evidence="1" type="primary">DAO1_2</name>
    <name evidence="1" type="ORF">Sste5346_005315</name>
</gene>
<sequence length="98" mass="10433">MGASGSPQAALETATWPELRRLVKEEPSAGIAFQTAPGIRTSFEFTTGGINTAIYLQWLRSTCLSNGVVFKRAALEHVTDAVRPPTSGIARLVINCTG</sequence>
<evidence type="ECO:0000313" key="1">
    <source>
        <dbReference type="EMBL" id="KAL1895506.1"/>
    </source>
</evidence>
<evidence type="ECO:0000313" key="2">
    <source>
        <dbReference type="Proteomes" id="UP001583186"/>
    </source>
</evidence>
<dbReference type="Gene3D" id="3.30.9.10">
    <property type="entry name" value="D-Amino Acid Oxidase, subunit A, domain 2"/>
    <property type="match status" value="1"/>
</dbReference>
<dbReference type="GO" id="GO:0003884">
    <property type="term" value="F:D-amino-acid oxidase activity"/>
    <property type="evidence" value="ECO:0007669"/>
    <property type="project" value="UniProtKB-EC"/>
</dbReference>
<dbReference type="EMBL" id="JAWCUI010000027">
    <property type="protein sequence ID" value="KAL1895506.1"/>
    <property type="molecule type" value="Genomic_DNA"/>
</dbReference>
<organism evidence="1 2">
    <name type="scientific">Sporothrix stenoceras</name>
    <dbReference type="NCBI Taxonomy" id="5173"/>
    <lineage>
        <taxon>Eukaryota</taxon>
        <taxon>Fungi</taxon>
        <taxon>Dikarya</taxon>
        <taxon>Ascomycota</taxon>
        <taxon>Pezizomycotina</taxon>
        <taxon>Sordariomycetes</taxon>
        <taxon>Sordariomycetidae</taxon>
        <taxon>Ophiostomatales</taxon>
        <taxon>Ophiostomataceae</taxon>
        <taxon>Sporothrix</taxon>
    </lineage>
</organism>
<keyword evidence="2" id="KW-1185">Reference proteome</keyword>
<accession>A0ABR3Z4E5</accession>
<dbReference type="Gene3D" id="3.40.50.720">
    <property type="entry name" value="NAD(P)-binding Rossmann-like Domain"/>
    <property type="match status" value="1"/>
</dbReference>